<dbReference type="OrthoDB" id="10683119at2759"/>
<evidence type="ECO:0000313" key="3">
    <source>
        <dbReference type="Proteomes" id="UP000193411"/>
    </source>
</evidence>
<dbReference type="SUPFAM" id="SSF52047">
    <property type="entry name" value="RNI-like"/>
    <property type="match status" value="1"/>
</dbReference>
<evidence type="ECO:0000256" key="1">
    <source>
        <dbReference type="SAM" id="MobiDB-lite"/>
    </source>
</evidence>
<accession>A0A1Y2HP74</accession>
<comment type="caution">
    <text evidence="2">The sequence shown here is derived from an EMBL/GenBank/DDBJ whole genome shotgun (WGS) entry which is preliminary data.</text>
</comment>
<feature type="compositionally biased region" description="Basic and acidic residues" evidence="1">
    <location>
        <begin position="112"/>
        <end position="134"/>
    </location>
</feature>
<dbReference type="CDD" id="cd09917">
    <property type="entry name" value="F-box_SF"/>
    <property type="match status" value="1"/>
</dbReference>
<evidence type="ECO:0000313" key="2">
    <source>
        <dbReference type="EMBL" id="ORZ34922.1"/>
    </source>
</evidence>
<gene>
    <name evidence="2" type="ORF">BCR44DRAFT_36671</name>
</gene>
<dbReference type="Gene3D" id="3.80.10.10">
    <property type="entry name" value="Ribonuclease Inhibitor"/>
    <property type="match status" value="1"/>
</dbReference>
<feature type="compositionally biased region" description="Acidic residues" evidence="1">
    <location>
        <begin position="93"/>
        <end position="107"/>
    </location>
</feature>
<name>A0A1Y2HP74_9FUNG</name>
<sequence length="390" mass="41274">MTLFDSLPTELVLKIASHCPSIPTLLALARTCRAAHALLLSEPEYAAYAEGTLKLSSRHLRSVAVSECNVKHAKLQRVRSLQVTEPSILDHALDEEDEDDDEDESVSDTDAGSDHDTDTDEKQARSPPSDRRDSACVLSTSDHPVPTRATPLATWATPILRLTFASMPQLTSLDLSRTSLTSAALHLILPLVPRVTHLSIAQCPGITASAANALARHPSPFVALDVSWTRIHGALASVLEAGVLDKVKKLKLVGLIGIPGDLLVRKVCGSICDLDLGYSAGISGSDLVELAKRVKAERANGAKVCVNVDRCMGGGSALDCRVIQQIHATSDGMVEVSGWQPPMSSLAGAWKGSTRMVARSEAVFSAPRVAVTVYMARRGAGAAGMASPAV</sequence>
<feature type="region of interest" description="Disordered" evidence="1">
    <location>
        <begin position="86"/>
        <end position="143"/>
    </location>
</feature>
<reference evidence="2 3" key="1">
    <citation type="submission" date="2016-07" db="EMBL/GenBank/DDBJ databases">
        <title>Pervasive Adenine N6-methylation of Active Genes in Fungi.</title>
        <authorList>
            <consortium name="DOE Joint Genome Institute"/>
            <person name="Mondo S.J."/>
            <person name="Dannebaum R.O."/>
            <person name="Kuo R.C."/>
            <person name="Labutti K."/>
            <person name="Haridas S."/>
            <person name="Kuo A."/>
            <person name="Salamov A."/>
            <person name="Ahrendt S.R."/>
            <person name="Lipzen A."/>
            <person name="Sullivan W."/>
            <person name="Andreopoulos W.B."/>
            <person name="Clum A."/>
            <person name="Lindquist E."/>
            <person name="Daum C."/>
            <person name="Ramamoorthy G.K."/>
            <person name="Gryganskyi A."/>
            <person name="Culley D."/>
            <person name="Magnuson J.K."/>
            <person name="James T.Y."/>
            <person name="O'Malley M.A."/>
            <person name="Stajich J.E."/>
            <person name="Spatafora J.W."/>
            <person name="Visel A."/>
            <person name="Grigoriev I.V."/>
        </authorList>
    </citation>
    <scope>NUCLEOTIDE SEQUENCE [LARGE SCALE GENOMIC DNA]</scope>
    <source>
        <strain evidence="2 3">PL171</strain>
    </source>
</reference>
<dbReference type="AlphaFoldDB" id="A0A1Y2HP74"/>
<dbReference type="Proteomes" id="UP000193411">
    <property type="component" value="Unassembled WGS sequence"/>
</dbReference>
<protein>
    <recommendedName>
        <fullName evidence="4">F-box domain-containing protein</fullName>
    </recommendedName>
</protein>
<evidence type="ECO:0008006" key="4">
    <source>
        <dbReference type="Google" id="ProtNLM"/>
    </source>
</evidence>
<dbReference type="InterPro" id="IPR032675">
    <property type="entry name" value="LRR_dom_sf"/>
</dbReference>
<dbReference type="EMBL" id="MCFL01000025">
    <property type="protein sequence ID" value="ORZ34922.1"/>
    <property type="molecule type" value="Genomic_DNA"/>
</dbReference>
<organism evidence="2 3">
    <name type="scientific">Catenaria anguillulae PL171</name>
    <dbReference type="NCBI Taxonomy" id="765915"/>
    <lineage>
        <taxon>Eukaryota</taxon>
        <taxon>Fungi</taxon>
        <taxon>Fungi incertae sedis</taxon>
        <taxon>Blastocladiomycota</taxon>
        <taxon>Blastocladiomycetes</taxon>
        <taxon>Blastocladiales</taxon>
        <taxon>Catenariaceae</taxon>
        <taxon>Catenaria</taxon>
    </lineage>
</organism>
<keyword evidence="3" id="KW-1185">Reference proteome</keyword>
<proteinExistence type="predicted"/>